<name>A0A803NXI6_CANSA</name>
<reference evidence="3" key="2">
    <citation type="submission" date="2021-03" db="UniProtKB">
        <authorList>
            <consortium name="EnsemblPlants"/>
        </authorList>
    </citation>
    <scope>IDENTIFICATION</scope>
</reference>
<feature type="compositionally biased region" description="Basic and acidic residues" evidence="1">
    <location>
        <begin position="132"/>
        <end position="146"/>
    </location>
</feature>
<dbReference type="CDD" id="cd06222">
    <property type="entry name" value="RNase_H_like"/>
    <property type="match status" value="1"/>
</dbReference>
<dbReference type="GO" id="GO:0004523">
    <property type="term" value="F:RNA-DNA hybrid ribonuclease activity"/>
    <property type="evidence" value="ECO:0007669"/>
    <property type="project" value="InterPro"/>
</dbReference>
<feature type="compositionally biased region" description="Basic and acidic residues" evidence="1">
    <location>
        <begin position="109"/>
        <end position="122"/>
    </location>
</feature>
<organism evidence="3 4">
    <name type="scientific">Cannabis sativa</name>
    <name type="common">Hemp</name>
    <name type="synonym">Marijuana</name>
    <dbReference type="NCBI Taxonomy" id="3483"/>
    <lineage>
        <taxon>Eukaryota</taxon>
        <taxon>Viridiplantae</taxon>
        <taxon>Streptophyta</taxon>
        <taxon>Embryophyta</taxon>
        <taxon>Tracheophyta</taxon>
        <taxon>Spermatophyta</taxon>
        <taxon>Magnoliopsida</taxon>
        <taxon>eudicotyledons</taxon>
        <taxon>Gunneridae</taxon>
        <taxon>Pentapetalae</taxon>
        <taxon>rosids</taxon>
        <taxon>fabids</taxon>
        <taxon>Rosales</taxon>
        <taxon>Cannabaceae</taxon>
        <taxon>Cannabis</taxon>
    </lineage>
</organism>
<dbReference type="InterPro" id="IPR044730">
    <property type="entry name" value="RNase_H-like_dom_plant"/>
</dbReference>
<dbReference type="EnsemblPlants" id="evm.model.02.2409">
    <property type="protein sequence ID" value="cds.evm.model.02.2409"/>
    <property type="gene ID" value="evm.TU.02.2409"/>
</dbReference>
<feature type="compositionally biased region" description="Basic residues" evidence="1">
    <location>
        <begin position="147"/>
        <end position="157"/>
    </location>
</feature>
<sequence length="200" mass="22613">MEAMALMYGLQWLKDLRLSTHFIQADSLLVVKGLQSSRASNSDYHCLLINISVLVYNFPGVQISLVFRSANIAVHLLAKYALSVDSICSWLEGFRIGHLLVSQRKRKRKEEAKEVTAGEMSKKNSLSKRKVQHEFELKREKEEKERKAKKLHAKKNKMKVDGGNKKKKGSGGFQVGKRKVKTKLSALAKAKAEQAMEVDN</sequence>
<dbReference type="GO" id="GO:0003676">
    <property type="term" value="F:nucleic acid binding"/>
    <property type="evidence" value="ECO:0007669"/>
    <property type="project" value="InterPro"/>
</dbReference>
<dbReference type="Gene3D" id="3.30.420.10">
    <property type="entry name" value="Ribonuclease H-like superfamily/Ribonuclease H"/>
    <property type="match status" value="1"/>
</dbReference>
<feature type="region of interest" description="Disordered" evidence="1">
    <location>
        <begin position="108"/>
        <end position="180"/>
    </location>
</feature>
<dbReference type="InterPro" id="IPR012337">
    <property type="entry name" value="RNaseH-like_sf"/>
</dbReference>
<accession>A0A803NXI6</accession>
<evidence type="ECO:0000313" key="4">
    <source>
        <dbReference type="Proteomes" id="UP000596661"/>
    </source>
</evidence>
<dbReference type="InterPro" id="IPR036397">
    <property type="entry name" value="RNaseH_sf"/>
</dbReference>
<dbReference type="EMBL" id="UZAU01000235">
    <property type="status" value="NOT_ANNOTATED_CDS"/>
    <property type="molecule type" value="Genomic_DNA"/>
</dbReference>
<dbReference type="PANTHER" id="PTHR36745">
    <property type="entry name" value="OS02G0824400 PROTEIN"/>
    <property type="match status" value="1"/>
</dbReference>
<dbReference type="Proteomes" id="UP000596661">
    <property type="component" value="Chromosome 2"/>
</dbReference>
<dbReference type="Gramene" id="evm.model.02.2409">
    <property type="protein sequence ID" value="cds.evm.model.02.2409"/>
    <property type="gene ID" value="evm.TU.02.2409"/>
</dbReference>
<reference evidence="3" key="1">
    <citation type="submission" date="2018-11" db="EMBL/GenBank/DDBJ databases">
        <authorList>
            <person name="Grassa J C."/>
        </authorList>
    </citation>
    <scope>NUCLEOTIDE SEQUENCE [LARGE SCALE GENOMIC DNA]</scope>
</reference>
<evidence type="ECO:0000259" key="2">
    <source>
        <dbReference type="Pfam" id="PF13456"/>
    </source>
</evidence>
<proteinExistence type="predicted"/>
<dbReference type="InterPro" id="IPR002156">
    <property type="entry name" value="RNaseH_domain"/>
</dbReference>
<dbReference type="PANTHER" id="PTHR36745:SF1">
    <property type="entry name" value="OS02G0824400 PROTEIN"/>
    <property type="match status" value="1"/>
</dbReference>
<dbReference type="AlphaFoldDB" id="A0A803NXI6"/>
<feature type="domain" description="RNase H type-1" evidence="2">
    <location>
        <begin position="2"/>
        <end position="81"/>
    </location>
</feature>
<evidence type="ECO:0000256" key="1">
    <source>
        <dbReference type="SAM" id="MobiDB-lite"/>
    </source>
</evidence>
<dbReference type="Pfam" id="PF13456">
    <property type="entry name" value="RVT_3"/>
    <property type="match status" value="1"/>
</dbReference>
<protein>
    <recommendedName>
        <fullName evidence="2">RNase H type-1 domain-containing protein</fullName>
    </recommendedName>
</protein>
<keyword evidence="4" id="KW-1185">Reference proteome</keyword>
<dbReference type="SUPFAM" id="SSF53098">
    <property type="entry name" value="Ribonuclease H-like"/>
    <property type="match status" value="1"/>
</dbReference>
<evidence type="ECO:0000313" key="3">
    <source>
        <dbReference type="EnsemblPlants" id="cds.evm.model.02.2409"/>
    </source>
</evidence>